<sequence>MMTSRHFAGALCILLASDSVGAFLAGLNARPFSIRSQNWRQQVPRHRVWRGILFGATNLEIGLAEEGEIIACYEAAAAKKGDDKRGVSFDDLVDLPDLRGMLLRGELEQDEVKDIWTKVVQDSPQASANQFVQIWKELGDLFEFDDTESEIMVDDPIELEVYPDNEVTNLEGECVASWTEAKGGSESDSTVSKASVLACKFITEPLEDGDLSPEEVEELWETAAGDAKEVDKATFARFWEAVEDLFEDESEMGFTSEESKRLRAELVALLAPIGRAGLVTDEDDESDTEILRAKIAELCDQMEVLPEQVLLREELMPDDARIHGTWDLVYTTSPMFQFNEGYTGVAKTTPGGMSFVSLSQRFDYEASDAEGQNAKFVESLKGVRDIPMDVNVDATWELKRRLDLMSTSNEEQVVIASAAQTIQYGPIEVTGDRVKVGWKAMRSLNGASLRVLEPAGEGERIVPGQLRVMHGGSAKSSLFIFKRR</sequence>
<name>A0A7S2C572_9STRA</name>
<feature type="chain" id="PRO_5031026140" description="Plastid lipid-associated protein/fibrillin conserved domain-containing protein" evidence="1">
    <location>
        <begin position="23"/>
        <end position="484"/>
    </location>
</feature>
<dbReference type="EMBL" id="HBGS01023460">
    <property type="protein sequence ID" value="CAD9414380.1"/>
    <property type="molecule type" value="Transcribed_RNA"/>
</dbReference>
<evidence type="ECO:0008006" key="3">
    <source>
        <dbReference type="Google" id="ProtNLM"/>
    </source>
</evidence>
<protein>
    <recommendedName>
        <fullName evidence="3">Plastid lipid-associated protein/fibrillin conserved domain-containing protein</fullName>
    </recommendedName>
</protein>
<evidence type="ECO:0000256" key="1">
    <source>
        <dbReference type="SAM" id="SignalP"/>
    </source>
</evidence>
<gene>
    <name evidence="2" type="ORF">DSPE1174_LOCUS11927</name>
</gene>
<dbReference type="AlphaFoldDB" id="A0A7S2C572"/>
<evidence type="ECO:0000313" key="2">
    <source>
        <dbReference type="EMBL" id="CAD9414380.1"/>
    </source>
</evidence>
<reference evidence="2" key="1">
    <citation type="submission" date="2021-01" db="EMBL/GenBank/DDBJ databases">
        <authorList>
            <person name="Corre E."/>
            <person name="Pelletier E."/>
            <person name="Niang G."/>
            <person name="Scheremetjew M."/>
            <person name="Finn R."/>
            <person name="Kale V."/>
            <person name="Holt S."/>
            <person name="Cochrane G."/>
            <person name="Meng A."/>
            <person name="Brown T."/>
            <person name="Cohen L."/>
        </authorList>
    </citation>
    <scope>NUCLEOTIDE SEQUENCE</scope>
    <source>
        <strain evidence="2">CCMP1381</strain>
    </source>
</reference>
<keyword evidence="1" id="KW-0732">Signal</keyword>
<accession>A0A7S2C572</accession>
<proteinExistence type="predicted"/>
<organism evidence="2">
    <name type="scientific">Octactis speculum</name>
    <dbReference type="NCBI Taxonomy" id="3111310"/>
    <lineage>
        <taxon>Eukaryota</taxon>
        <taxon>Sar</taxon>
        <taxon>Stramenopiles</taxon>
        <taxon>Ochrophyta</taxon>
        <taxon>Dictyochophyceae</taxon>
        <taxon>Dictyochales</taxon>
        <taxon>Dictyochaceae</taxon>
        <taxon>Octactis</taxon>
    </lineage>
</organism>
<feature type="signal peptide" evidence="1">
    <location>
        <begin position="1"/>
        <end position="22"/>
    </location>
</feature>